<reference evidence="1 2" key="1">
    <citation type="journal article" date="2015" name="Microbiome">
        <title>Genomic resolution of linkages in carbon, nitrogen, and sulfur cycling among widespread estuary sediment bacteria.</title>
        <authorList>
            <person name="Baker B.J."/>
            <person name="Lazar C.S."/>
            <person name="Teske A.P."/>
            <person name="Dick G.J."/>
        </authorList>
    </citation>
    <scope>NUCLEOTIDE SEQUENCE [LARGE SCALE GENOMIC DNA]</scope>
    <source>
        <strain evidence="1">SM1_40</strain>
    </source>
</reference>
<accession>A0A0S8JHC8</accession>
<dbReference type="EMBL" id="LJVA01000086">
    <property type="protein sequence ID" value="KPL09105.1"/>
    <property type="molecule type" value="Genomic_DNA"/>
</dbReference>
<sequence>MLSPVCVNPTMLFRPGYPPCFTLSITSWASLVATWRFRVTFVVRSPEVKKTTVPMIRNARITSATITSIKVNPADLSCRRPTGLHSPYCAAMSNSCRANLQRPASRAS</sequence>
<protein>
    <submittedName>
        <fullName evidence="1">Uncharacterized protein</fullName>
    </submittedName>
</protein>
<evidence type="ECO:0000313" key="1">
    <source>
        <dbReference type="EMBL" id="KPL09105.1"/>
    </source>
</evidence>
<comment type="caution">
    <text evidence="1">The sequence shown here is derived from an EMBL/GenBank/DDBJ whole genome shotgun (WGS) entry which is preliminary data.</text>
</comment>
<organism evidence="1 2">
    <name type="scientific">candidate division TA06 bacterium SM1_40</name>
    <dbReference type="NCBI Taxonomy" id="1703773"/>
    <lineage>
        <taxon>Bacteria</taxon>
        <taxon>Bacteria division TA06</taxon>
    </lineage>
</organism>
<dbReference type="Proteomes" id="UP000051035">
    <property type="component" value="Unassembled WGS sequence"/>
</dbReference>
<gene>
    <name evidence="1" type="ORF">AMJ71_07275</name>
</gene>
<proteinExistence type="predicted"/>
<name>A0A0S8JHC8_UNCT6</name>
<evidence type="ECO:0000313" key="2">
    <source>
        <dbReference type="Proteomes" id="UP000051035"/>
    </source>
</evidence>
<dbReference type="AlphaFoldDB" id="A0A0S8JHC8"/>